<gene>
    <name evidence="4" type="ORF">EZS27_032405</name>
</gene>
<dbReference type="PROSITE" id="PS52016">
    <property type="entry name" value="TONB_DEPENDENT_REC_3"/>
    <property type="match status" value="1"/>
</dbReference>
<dbReference type="GO" id="GO:0015344">
    <property type="term" value="F:siderophore uptake transmembrane transporter activity"/>
    <property type="evidence" value="ECO:0007669"/>
    <property type="project" value="TreeGrafter"/>
</dbReference>
<keyword evidence="4" id="KW-0675">Receptor</keyword>
<sequence length="560" mass="61074">MFANKSKKIQKRMKRNYCLLLVLFAVLEGMIPGTVSAASHSDALNPQETWQTRRITGTVVDSKGEPIIGASVLVKGTNIGVITDVNGDFTLNASQGSIFTISYVGYTPQEAFIGTASSYRIVLVDDALALSEVVVTAMGIKKEKKALGYSVQDIRSDELLKNKTANPINSLSGKIAGVNVTQTSGAAGSGAQVILRGGTSLERDNQPLFVVDGIIYDNSTSVNGNSAFDGLGSTASTNSNRVMDINPEDIENMSVLKGPAAAALYGSRAAAGVIIITTKKGQEGTIQVNVGSKFTTGWINRLPEQQNLYKRGYYDTRGVFDDYTTQSWGEKFGAGEKLYDNVSDFFQGSSIWDHNVSVAGGTKNGTFYVSASRFDQMGIIPTTGYDKTTFRINGDQKYGQLTVGANIAYSQANTDKTLTSAGLWDSGGTGTMNSVYRGVRHLLMIMVFMLILSSNLNGTWFSLLFMLPLSLFVYLILIYFSIHVLMPKLMMRNRMPAYLMSVTLSALVIAIPMQLTYFKGIADSNGWYNEQFTFSAWHFSAWMQVLYTITNTIKISFPMI</sequence>
<keyword evidence="2" id="KW-1133">Transmembrane helix</keyword>
<keyword evidence="1" id="KW-0732">Signal</keyword>
<dbReference type="InterPro" id="IPR012910">
    <property type="entry name" value="Plug_dom"/>
</dbReference>
<dbReference type="InterPro" id="IPR023997">
    <property type="entry name" value="TonB-dep_OMP_SusC/RagA_CS"/>
</dbReference>
<dbReference type="PANTHER" id="PTHR30069">
    <property type="entry name" value="TONB-DEPENDENT OUTER MEMBRANE RECEPTOR"/>
    <property type="match status" value="1"/>
</dbReference>
<dbReference type="NCBIfam" id="TIGR04057">
    <property type="entry name" value="SusC_RagA_signa"/>
    <property type="match status" value="1"/>
</dbReference>
<accession>A0A5J4Q9Q0</accession>
<dbReference type="Gene3D" id="2.170.130.10">
    <property type="entry name" value="TonB-dependent receptor, plug domain"/>
    <property type="match status" value="1"/>
</dbReference>
<evidence type="ECO:0000256" key="2">
    <source>
        <dbReference type="SAM" id="Phobius"/>
    </source>
</evidence>
<feature type="domain" description="TonB-dependent receptor plug" evidence="3">
    <location>
        <begin position="145"/>
        <end position="273"/>
    </location>
</feature>
<dbReference type="Pfam" id="PF07715">
    <property type="entry name" value="Plug"/>
    <property type="match status" value="1"/>
</dbReference>
<feature type="transmembrane region" description="Helical" evidence="2">
    <location>
        <begin position="460"/>
        <end position="485"/>
    </location>
</feature>
<dbReference type="InterPro" id="IPR039426">
    <property type="entry name" value="TonB-dep_rcpt-like"/>
</dbReference>
<dbReference type="SUPFAM" id="SSF56935">
    <property type="entry name" value="Porins"/>
    <property type="match status" value="1"/>
</dbReference>
<dbReference type="Pfam" id="PF13715">
    <property type="entry name" value="CarbopepD_reg_2"/>
    <property type="match status" value="1"/>
</dbReference>
<proteinExistence type="predicted"/>
<evidence type="ECO:0000259" key="3">
    <source>
        <dbReference type="Pfam" id="PF07715"/>
    </source>
</evidence>
<reference evidence="4" key="1">
    <citation type="submission" date="2019-03" db="EMBL/GenBank/DDBJ databases">
        <title>Single cell metagenomics reveals metabolic interactions within the superorganism composed of flagellate Streblomastix strix and complex community of Bacteroidetes bacteria on its surface.</title>
        <authorList>
            <person name="Treitli S.C."/>
            <person name="Kolisko M."/>
            <person name="Husnik F."/>
            <person name="Keeling P."/>
            <person name="Hampl V."/>
        </authorList>
    </citation>
    <scope>NUCLEOTIDE SEQUENCE</scope>
    <source>
        <strain evidence="4">STM</strain>
    </source>
</reference>
<dbReference type="InterPro" id="IPR037066">
    <property type="entry name" value="Plug_dom_sf"/>
</dbReference>
<dbReference type="FunFam" id="2.60.40.1120:FF:000003">
    <property type="entry name" value="Outer membrane protein Omp121"/>
    <property type="match status" value="1"/>
</dbReference>
<dbReference type="SUPFAM" id="SSF49464">
    <property type="entry name" value="Carboxypeptidase regulatory domain-like"/>
    <property type="match status" value="1"/>
</dbReference>
<evidence type="ECO:0000256" key="1">
    <source>
        <dbReference type="ARBA" id="ARBA00022729"/>
    </source>
</evidence>
<organism evidence="4">
    <name type="scientific">termite gut metagenome</name>
    <dbReference type="NCBI Taxonomy" id="433724"/>
    <lineage>
        <taxon>unclassified sequences</taxon>
        <taxon>metagenomes</taxon>
        <taxon>organismal metagenomes</taxon>
    </lineage>
</organism>
<protein>
    <submittedName>
        <fullName evidence="4">TonB-dependent receptor SusC</fullName>
    </submittedName>
</protein>
<dbReference type="PANTHER" id="PTHR30069:SF29">
    <property type="entry name" value="HEMOGLOBIN AND HEMOGLOBIN-HAPTOGLOBIN-BINDING PROTEIN 1-RELATED"/>
    <property type="match status" value="1"/>
</dbReference>
<comment type="caution">
    <text evidence="4">The sequence shown here is derived from an EMBL/GenBank/DDBJ whole genome shotgun (WGS) entry which is preliminary data.</text>
</comment>
<feature type="transmembrane region" description="Helical" evidence="2">
    <location>
        <begin position="537"/>
        <end position="557"/>
    </location>
</feature>
<name>A0A5J4Q9Q0_9ZZZZ</name>
<dbReference type="Gene3D" id="2.60.40.1120">
    <property type="entry name" value="Carboxypeptidase-like, regulatory domain"/>
    <property type="match status" value="1"/>
</dbReference>
<dbReference type="EMBL" id="SNRY01004520">
    <property type="protein sequence ID" value="KAA6317441.1"/>
    <property type="molecule type" value="Genomic_DNA"/>
</dbReference>
<dbReference type="AlphaFoldDB" id="A0A5J4Q9Q0"/>
<keyword evidence="2" id="KW-0812">Transmembrane</keyword>
<feature type="non-terminal residue" evidence="4">
    <location>
        <position position="560"/>
    </location>
</feature>
<feature type="transmembrane region" description="Helical" evidence="2">
    <location>
        <begin position="497"/>
        <end position="517"/>
    </location>
</feature>
<dbReference type="GO" id="GO:0009279">
    <property type="term" value="C:cell outer membrane"/>
    <property type="evidence" value="ECO:0007669"/>
    <property type="project" value="TreeGrafter"/>
</dbReference>
<evidence type="ECO:0000313" key="4">
    <source>
        <dbReference type="EMBL" id="KAA6317441.1"/>
    </source>
</evidence>
<dbReference type="GO" id="GO:0044718">
    <property type="term" value="P:siderophore transmembrane transport"/>
    <property type="evidence" value="ECO:0007669"/>
    <property type="project" value="TreeGrafter"/>
</dbReference>
<keyword evidence="2" id="KW-0472">Membrane</keyword>
<dbReference type="InterPro" id="IPR008969">
    <property type="entry name" value="CarboxyPept-like_regulatory"/>
</dbReference>